<dbReference type="PIRSF" id="PIRSF005965">
    <property type="entry name" value="Chor_mut_AroH"/>
    <property type="match status" value="1"/>
</dbReference>
<dbReference type="InterPro" id="IPR035959">
    <property type="entry name" value="RutC-like_sf"/>
</dbReference>
<sequence>MRGLRGATQVAANTVDAIEDAVVELCAEITRRNDLQPSQIVWAIFTVTHDLDADFPARAARVQGWNDVPMICSQEIPVPGSMARVIRVLLHVDSDGPRNHVYLRGAQALRPDLHRKP</sequence>
<protein>
    <recommendedName>
        <fullName evidence="1 2">chorismate mutase</fullName>
        <ecNumber evidence="1 2">5.4.99.5</ecNumber>
    </recommendedName>
</protein>
<dbReference type="EC" id="5.4.99.5" evidence="1 2"/>
<proteinExistence type="predicted"/>
<evidence type="ECO:0000256" key="1">
    <source>
        <dbReference type="NCBIfam" id="TIGR01796"/>
    </source>
</evidence>
<dbReference type="EMBL" id="AP025591">
    <property type="protein sequence ID" value="BDG03731.1"/>
    <property type="molecule type" value="Genomic_DNA"/>
</dbReference>
<dbReference type="CDD" id="cd02185">
    <property type="entry name" value="AroH"/>
    <property type="match status" value="1"/>
</dbReference>
<organism evidence="3 4">
    <name type="scientific">Anaeromyxobacter oryzae</name>
    <dbReference type="NCBI Taxonomy" id="2918170"/>
    <lineage>
        <taxon>Bacteria</taxon>
        <taxon>Pseudomonadati</taxon>
        <taxon>Myxococcota</taxon>
        <taxon>Myxococcia</taxon>
        <taxon>Myxococcales</taxon>
        <taxon>Cystobacterineae</taxon>
        <taxon>Anaeromyxobacteraceae</taxon>
        <taxon>Anaeromyxobacter</taxon>
    </lineage>
</organism>
<dbReference type="PANTHER" id="PTHR21164">
    <property type="entry name" value="CHORISMATE MUTASE"/>
    <property type="match status" value="1"/>
</dbReference>
<reference evidence="4" key="1">
    <citation type="journal article" date="2022" name="Int. J. Syst. Evol. Microbiol.">
        <title>Anaeromyxobacter oryzae sp. nov., Anaeromyxobacter diazotrophicus sp. nov. and Anaeromyxobacter paludicola sp. nov., isolated from paddy soils.</title>
        <authorList>
            <person name="Itoh H."/>
            <person name="Xu Z."/>
            <person name="Mise K."/>
            <person name="Masuda Y."/>
            <person name="Ushijima N."/>
            <person name="Hayakawa C."/>
            <person name="Shiratori Y."/>
            <person name="Senoo K."/>
        </authorList>
    </citation>
    <scope>NUCLEOTIDE SEQUENCE [LARGE SCALE GENOMIC DNA]</scope>
    <source>
        <strain evidence="4">Red232</strain>
    </source>
</reference>
<dbReference type="PANTHER" id="PTHR21164:SF0">
    <property type="entry name" value="CHORISMATE MUTASE AROH"/>
    <property type="match status" value="1"/>
</dbReference>
<dbReference type="Proteomes" id="UP001162891">
    <property type="component" value="Chromosome"/>
</dbReference>
<dbReference type="RefSeq" id="WP_248362005.1">
    <property type="nucleotide sequence ID" value="NZ_AP025591.1"/>
</dbReference>
<accession>A0ABM7WW44</accession>
<gene>
    <name evidence="3" type="ORF">AMOR_27270</name>
</gene>
<name>A0ABM7WW44_9BACT</name>
<evidence type="ECO:0000256" key="2">
    <source>
        <dbReference type="PROSITE-ProRule" id="PRU00514"/>
    </source>
</evidence>
<dbReference type="InterPro" id="IPR008243">
    <property type="entry name" value="Chorismate_mutase_AroH"/>
</dbReference>
<dbReference type="NCBIfam" id="TIGR01796">
    <property type="entry name" value="CM_mono_aroH"/>
    <property type="match status" value="1"/>
</dbReference>
<dbReference type="Gene3D" id="3.30.1330.40">
    <property type="entry name" value="RutC-like"/>
    <property type="match status" value="1"/>
</dbReference>
<dbReference type="SUPFAM" id="SSF55298">
    <property type="entry name" value="YjgF-like"/>
    <property type="match status" value="1"/>
</dbReference>
<evidence type="ECO:0000313" key="3">
    <source>
        <dbReference type="EMBL" id="BDG03731.1"/>
    </source>
</evidence>
<keyword evidence="4" id="KW-1185">Reference proteome</keyword>
<dbReference type="PROSITE" id="PS51167">
    <property type="entry name" value="CHORISMATE_MUT_1"/>
    <property type="match status" value="1"/>
</dbReference>
<comment type="catalytic activity">
    <reaction evidence="2">
        <text>chorismate = prephenate</text>
        <dbReference type="Rhea" id="RHEA:13897"/>
        <dbReference type="ChEBI" id="CHEBI:29748"/>
        <dbReference type="ChEBI" id="CHEBI:29934"/>
        <dbReference type="EC" id="5.4.99.5"/>
    </reaction>
</comment>
<dbReference type="Pfam" id="PF07736">
    <property type="entry name" value="CM_1"/>
    <property type="match status" value="1"/>
</dbReference>
<evidence type="ECO:0000313" key="4">
    <source>
        <dbReference type="Proteomes" id="UP001162891"/>
    </source>
</evidence>
<keyword evidence="2" id="KW-0028">Amino-acid biosynthesis</keyword>
<keyword evidence="2" id="KW-0057">Aromatic amino acid biosynthesis</keyword>
<keyword evidence="2" id="KW-0413">Isomerase</keyword>